<proteinExistence type="predicted"/>
<dbReference type="AlphaFoldDB" id="A0A1D8TMI1"/>
<dbReference type="Proteomes" id="UP000177870">
    <property type="component" value="Chromosome"/>
</dbReference>
<gene>
    <name evidence="1" type="ORF">BJP34_04455</name>
</gene>
<dbReference type="OrthoDB" id="516702at2"/>
<dbReference type="EMBL" id="CP017599">
    <property type="protein sequence ID" value="AOW98803.1"/>
    <property type="molecule type" value="Genomic_DNA"/>
</dbReference>
<evidence type="ECO:0000313" key="1">
    <source>
        <dbReference type="EMBL" id="AOW98803.1"/>
    </source>
</evidence>
<name>A0A1D8TMI1_9CYAN</name>
<dbReference type="KEGG" id="mpro:BJP34_04455"/>
<protein>
    <submittedName>
        <fullName evidence="1">Uncharacterized protein</fullName>
    </submittedName>
</protein>
<evidence type="ECO:0000313" key="2">
    <source>
        <dbReference type="Proteomes" id="UP000177870"/>
    </source>
</evidence>
<sequence length="84" mass="9674">MYKNFIVSPLPNQSSEIILPGSHGFYPYQEPIKHTLTGSKRAIYITIRNLQTLGYATVSEWSPLQRTYNPGEYICILERNLILD</sequence>
<accession>A0A1D8TMI1</accession>
<dbReference type="RefSeq" id="WP_070391310.1">
    <property type="nucleotide sequence ID" value="NZ_CP017599.1"/>
</dbReference>
<reference evidence="2" key="1">
    <citation type="submission" date="2016-10" db="EMBL/GenBank/DDBJ databases">
        <title>Comparative genomics uncovers the prolific and rare metabolic potential of the cyanobacterial genus Moorea.</title>
        <authorList>
            <person name="Leao T."/>
            <person name="Castelao G."/>
            <person name="Korobeynikov A."/>
            <person name="Monroe E.A."/>
            <person name="Podell S."/>
            <person name="Glukhov E."/>
            <person name="Allen E."/>
            <person name="Gerwick W.H."/>
            <person name="Gerwick L."/>
        </authorList>
    </citation>
    <scope>NUCLEOTIDE SEQUENCE [LARGE SCALE GENOMIC DNA]</scope>
    <source>
        <strain evidence="2">PAL-8-15-08-1</strain>
    </source>
</reference>
<organism evidence="1 2">
    <name type="scientific">Moorena producens PAL-8-15-08-1</name>
    <dbReference type="NCBI Taxonomy" id="1458985"/>
    <lineage>
        <taxon>Bacteria</taxon>
        <taxon>Bacillati</taxon>
        <taxon>Cyanobacteriota</taxon>
        <taxon>Cyanophyceae</taxon>
        <taxon>Coleofasciculales</taxon>
        <taxon>Coleofasciculaceae</taxon>
        <taxon>Moorena</taxon>
    </lineage>
</organism>